<evidence type="ECO:0000256" key="5">
    <source>
        <dbReference type="ARBA" id="ARBA00023136"/>
    </source>
</evidence>
<feature type="disulfide bond" evidence="6">
    <location>
        <begin position="182"/>
        <end position="203"/>
    </location>
</feature>
<dbReference type="Pfam" id="PF00335">
    <property type="entry name" value="Tetraspanin"/>
    <property type="match status" value="1"/>
</dbReference>
<dbReference type="PROSITE" id="PS00421">
    <property type="entry name" value="TM4_1"/>
    <property type="match status" value="1"/>
</dbReference>
<evidence type="ECO:0000256" key="6">
    <source>
        <dbReference type="PIRSR" id="PIRSR002419-1"/>
    </source>
</evidence>
<dbReference type="PRINTS" id="PR00259">
    <property type="entry name" value="TMFOUR"/>
</dbReference>
<reference evidence="8" key="2">
    <citation type="submission" date="2025-08" db="UniProtKB">
        <authorList>
            <consortium name="Ensembl"/>
        </authorList>
    </citation>
    <scope>IDENTIFICATION</scope>
</reference>
<evidence type="ECO:0000256" key="2">
    <source>
        <dbReference type="ARBA" id="ARBA00006840"/>
    </source>
</evidence>
<keyword evidence="6" id="KW-1015">Disulfide bond</keyword>
<accession>A0A8C4SAN6</accession>
<evidence type="ECO:0000256" key="3">
    <source>
        <dbReference type="ARBA" id="ARBA00022692"/>
    </source>
</evidence>
<dbReference type="InterPro" id="IPR008952">
    <property type="entry name" value="Tetraspanin_EC2_sf"/>
</dbReference>
<dbReference type="PIRSF" id="PIRSF002419">
    <property type="entry name" value="Tetraspanin"/>
    <property type="match status" value="1"/>
</dbReference>
<dbReference type="Proteomes" id="UP000694620">
    <property type="component" value="Chromosome 11"/>
</dbReference>
<keyword evidence="5 7" id="KW-0472">Membrane</keyword>
<feature type="transmembrane region" description="Helical" evidence="7">
    <location>
        <begin position="115"/>
        <end position="137"/>
    </location>
</feature>
<dbReference type="SUPFAM" id="SSF48652">
    <property type="entry name" value="Tetraspanin"/>
    <property type="match status" value="1"/>
</dbReference>
<dbReference type="PANTHER" id="PTHR19282">
    <property type="entry name" value="TETRASPANIN"/>
    <property type="match status" value="1"/>
</dbReference>
<organism evidence="8 9">
    <name type="scientific">Erpetoichthys calabaricus</name>
    <name type="common">Rope fish</name>
    <name type="synonym">Calamoichthys calabaricus</name>
    <dbReference type="NCBI Taxonomy" id="27687"/>
    <lineage>
        <taxon>Eukaryota</taxon>
        <taxon>Metazoa</taxon>
        <taxon>Chordata</taxon>
        <taxon>Craniata</taxon>
        <taxon>Vertebrata</taxon>
        <taxon>Euteleostomi</taxon>
        <taxon>Actinopterygii</taxon>
        <taxon>Polypteriformes</taxon>
        <taxon>Polypteridae</taxon>
        <taxon>Erpetoichthys</taxon>
    </lineage>
</organism>
<evidence type="ECO:0000256" key="1">
    <source>
        <dbReference type="ARBA" id="ARBA00004141"/>
    </source>
</evidence>
<keyword evidence="4 7" id="KW-1133">Transmembrane helix</keyword>
<dbReference type="InterPro" id="IPR000301">
    <property type="entry name" value="Tetraspanin_animals"/>
</dbReference>
<dbReference type="AlphaFoldDB" id="A0A8C4SAN6"/>
<evidence type="ECO:0000313" key="8">
    <source>
        <dbReference type="Ensembl" id="ENSECRP00000014559.1"/>
    </source>
</evidence>
<evidence type="ECO:0000313" key="9">
    <source>
        <dbReference type="Proteomes" id="UP000694620"/>
    </source>
</evidence>
<dbReference type="GO" id="GO:0005886">
    <property type="term" value="C:plasma membrane"/>
    <property type="evidence" value="ECO:0007669"/>
    <property type="project" value="TreeGrafter"/>
</dbReference>
<dbReference type="InterPro" id="IPR018503">
    <property type="entry name" value="Tetraspanin_CS"/>
</dbReference>
<proteinExistence type="inferred from homology"/>
<dbReference type="Ensembl" id="ENSECRT00000014816.1">
    <property type="protein sequence ID" value="ENSECRP00000014559.1"/>
    <property type="gene ID" value="ENSECRG00000009722.1"/>
</dbReference>
<comment type="similarity">
    <text evidence="2 7">Belongs to the tetraspanin (TM4SF) family.</text>
</comment>
<reference evidence="8" key="3">
    <citation type="submission" date="2025-09" db="UniProtKB">
        <authorList>
            <consortium name="Ensembl"/>
        </authorList>
    </citation>
    <scope>IDENTIFICATION</scope>
</reference>
<dbReference type="Gene3D" id="1.10.1450.10">
    <property type="entry name" value="Tetraspanin"/>
    <property type="match status" value="1"/>
</dbReference>
<name>A0A8C4SAN6_ERPCA</name>
<dbReference type="InterPro" id="IPR018499">
    <property type="entry name" value="Tetraspanin/Peripherin"/>
</dbReference>
<comment type="subcellular location">
    <subcellularLocation>
        <location evidence="1 7">Membrane</location>
        <topology evidence="1 7">Multi-pass membrane protein</topology>
    </subcellularLocation>
</comment>
<feature type="transmembrane region" description="Helical" evidence="7">
    <location>
        <begin position="43"/>
        <end position="68"/>
    </location>
</feature>
<keyword evidence="9" id="KW-1185">Reference proteome</keyword>
<sequence length="286" mass="32371">MFPVKRRACMLLEDVVGFPVLGTKQHQGAVKMGVQGCLSVTKYILFLFNLLCFLIGVLMLACGLWILFDESSFLKTLNIPPLQLFSYIFCGCGTFTMMIGFFGCLGALKEVQCMLGMYFFFLLMLLAAQITLGTLIYTQRNTVKAYAAESVTKIIINYKSENASNPALHKDLDKIQENLQCCGWTSKNDWKQNTFINQGSVPCSCYNQSKPESHMKQNETELCEVESEYVYSQGCQDKILLWLENSLSWIFATCAVIGVIELFGMILSMCLCRRIGQDYDKLIRFS</sequence>
<reference evidence="8" key="1">
    <citation type="submission" date="2021-06" db="EMBL/GenBank/DDBJ databases">
        <authorList>
            <consortium name="Wellcome Sanger Institute Data Sharing"/>
        </authorList>
    </citation>
    <scope>NUCLEOTIDE SEQUENCE [LARGE SCALE GENOMIC DNA]</scope>
</reference>
<dbReference type="GeneTree" id="ENSGT00940000161485"/>
<protein>
    <recommendedName>
        <fullName evidence="7">Tetraspanin</fullName>
    </recommendedName>
</protein>
<feature type="transmembrane region" description="Helical" evidence="7">
    <location>
        <begin position="249"/>
        <end position="272"/>
    </location>
</feature>
<evidence type="ECO:0000256" key="4">
    <source>
        <dbReference type="ARBA" id="ARBA00022989"/>
    </source>
</evidence>
<keyword evidence="3 7" id="KW-0812">Transmembrane</keyword>
<evidence type="ECO:0000256" key="7">
    <source>
        <dbReference type="RuleBase" id="RU361218"/>
    </source>
</evidence>
<dbReference type="PANTHER" id="PTHR19282:SF263">
    <property type="entry name" value="LEUKOCYTE ANTIGEN CD37"/>
    <property type="match status" value="1"/>
</dbReference>
<feature type="transmembrane region" description="Helical" evidence="7">
    <location>
        <begin position="84"/>
        <end position="108"/>
    </location>
</feature>